<name>A0A2K3KH85_TRIPR</name>
<dbReference type="AlphaFoldDB" id="A0A2K3KH85"/>
<protein>
    <submittedName>
        <fullName evidence="2">Uncharacterized protein</fullName>
    </submittedName>
</protein>
<organism evidence="2 3">
    <name type="scientific">Trifolium pratense</name>
    <name type="common">Red clover</name>
    <dbReference type="NCBI Taxonomy" id="57577"/>
    <lineage>
        <taxon>Eukaryota</taxon>
        <taxon>Viridiplantae</taxon>
        <taxon>Streptophyta</taxon>
        <taxon>Embryophyta</taxon>
        <taxon>Tracheophyta</taxon>
        <taxon>Spermatophyta</taxon>
        <taxon>Magnoliopsida</taxon>
        <taxon>eudicotyledons</taxon>
        <taxon>Gunneridae</taxon>
        <taxon>Pentapetalae</taxon>
        <taxon>rosids</taxon>
        <taxon>fabids</taxon>
        <taxon>Fabales</taxon>
        <taxon>Fabaceae</taxon>
        <taxon>Papilionoideae</taxon>
        <taxon>50 kb inversion clade</taxon>
        <taxon>NPAAA clade</taxon>
        <taxon>Hologalegina</taxon>
        <taxon>IRL clade</taxon>
        <taxon>Trifolieae</taxon>
        <taxon>Trifolium</taxon>
    </lineage>
</organism>
<feature type="compositionally biased region" description="Low complexity" evidence="1">
    <location>
        <begin position="13"/>
        <end position="66"/>
    </location>
</feature>
<evidence type="ECO:0000313" key="2">
    <source>
        <dbReference type="EMBL" id="PNX65664.1"/>
    </source>
</evidence>
<proteinExistence type="predicted"/>
<feature type="region of interest" description="Disordered" evidence="1">
    <location>
        <begin position="13"/>
        <end position="105"/>
    </location>
</feature>
<comment type="caution">
    <text evidence="2">The sequence shown here is derived from an EMBL/GenBank/DDBJ whole genome shotgun (WGS) entry which is preliminary data.</text>
</comment>
<accession>A0A2K3KH85</accession>
<feature type="non-terminal residue" evidence="2">
    <location>
        <position position="1"/>
    </location>
</feature>
<evidence type="ECO:0000256" key="1">
    <source>
        <dbReference type="SAM" id="MobiDB-lite"/>
    </source>
</evidence>
<evidence type="ECO:0000313" key="3">
    <source>
        <dbReference type="Proteomes" id="UP000236291"/>
    </source>
</evidence>
<feature type="compositionally biased region" description="Acidic residues" evidence="1">
    <location>
        <begin position="85"/>
        <end position="98"/>
    </location>
</feature>
<gene>
    <name evidence="2" type="ORF">L195_g054654</name>
</gene>
<sequence length="121" mass="11773">ALIFVAVVGVAMAAEAPSSSPKSSPSSPKSSAPSPKSSTPATASPKSSPKSSPAPPTSSESPAASPSDDEEDINLDAPVPGPSEEFGEEEPSVADDEPTSGASSLKVSAAVVAVAAGFFAF</sequence>
<reference evidence="2 3" key="2">
    <citation type="journal article" date="2017" name="Front. Plant Sci.">
        <title>Gene Classification and Mining of Molecular Markers Useful in Red Clover (Trifolium pratense) Breeding.</title>
        <authorList>
            <person name="Istvanek J."/>
            <person name="Dluhosova J."/>
            <person name="Dluhos P."/>
            <person name="Patkova L."/>
            <person name="Nedelnik J."/>
            <person name="Repkova J."/>
        </authorList>
    </citation>
    <scope>NUCLEOTIDE SEQUENCE [LARGE SCALE GENOMIC DNA]</scope>
    <source>
        <strain evidence="3">cv. Tatra</strain>
        <tissue evidence="2">Young leaves</tissue>
    </source>
</reference>
<dbReference type="Proteomes" id="UP000236291">
    <property type="component" value="Unassembled WGS sequence"/>
</dbReference>
<dbReference type="EMBL" id="ASHM01096370">
    <property type="protein sequence ID" value="PNX65664.1"/>
    <property type="molecule type" value="Genomic_DNA"/>
</dbReference>
<reference evidence="2 3" key="1">
    <citation type="journal article" date="2014" name="Am. J. Bot.">
        <title>Genome assembly and annotation for red clover (Trifolium pratense; Fabaceae).</title>
        <authorList>
            <person name="Istvanek J."/>
            <person name="Jaros M."/>
            <person name="Krenek A."/>
            <person name="Repkova J."/>
        </authorList>
    </citation>
    <scope>NUCLEOTIDE SEQUENCE [LARGE SCALE GENOMIC DNA]</scope>
    <source>
        <strain evidence="3">cv. Tatra</strain>
        <tissue evidence="2">Young leaves</tissue>
    </source>
</reference>